<dbReference type="CDD" id="cd04280">
    <property type="entry name" value="ZnMc_astacin_like"/>
    <property type="match status" value="1"/>
</dbReference>
<dbReference type="Pfam" id="PF01549">
    <property type="entry name" value="ShK"/>
    <property type="match status" value="3"/>
</dbReference>
<dbReference type="Gene3D" id="3.40.390.10">
    <property type="entry name" value="Collagenase (Catalytic Domain)"/>
    <property type="match status" value="1"/>
</dbReference>
<proteinExistence type="predicted"/>
<protein>
    <recommendedName>
        <fullName evidence="5">Metalloendopeptidase</fullName>
        <ecNumber evidence="5">3.4.24.-</ecNumber>
    </recommendedName>
</protein>
<comment type="function">
    <text evidence="1">Metalloprotease.</text>
</comment>
<comment type="cofactor">
    <cofactor evidence="4 5">
        <name>Zn(2+)</name>
        <dbReference type="ChEBI" id="CHEBI:29105"/>
    </cofactor>
    <text evidence="4 5">Binds 1 zinc ion per subunit.</text>
</comment>
<comment type="caution">
    <text evidence="4">Lacks conserved residue(s) required for the propagation of feature annotation.</text>
</comment>
<dbReference type="PROSITE" id="PS51864">
    <property type="entry name" value="ASTACIN"/>
    <property type="match status" value="1"/>
</dbReference>
<dbReference type="Proteomes" id="UP001152795">
    <property type="component" value="Unassembled WGS sequence"/>
</dbReference>
<dbReference type="PANTHER" id="PTHR10127">
    <property type="entry name" value="DISCOIDIN, CUB, EGF, LAMININ , AND ZINC METALLOPROTEASE DOMAIN CONTAINING"/>
    <property type="match status" value="1"/>
</dbReference>
<dbReference type="PROSITE" id="PS51257">
    <property type="entry name" value="PROKAR_LIPOPROTEIN"/>
    <property type="match status" value="1"/>
</dbReference>
<dbReference type="OrthoDB" id="291007at2759"/>
<keyword evidence="4 5" id="KW-0479">Metal-binding</keyword>
<dbReference type="InterPro" id="IPR001506">
    <property type="entry name" value="Peptidase_M12A"/>
</dbReference>
<dbReference type="GO" id="GO:0004222">
    <property type="term" value="F:metalloendopeptidase activity"/>
    <property type="evidence" value="ECO:0007669"/>
    <property type="project" value="UniProtKB-UniRule"/>
</dbReference>
<evidence type="ECO:0000256" key="1">
    <source>
        <dbReference type="ARBA" id="ARBA00002657"/>
    </source>
</evidence>
<dbReference type="AlphaFoldDB" id="A0A6S7JEJ0"/>
<keyword evidence="2 4" id="KW-0645">Protease</keyword>
<dbReference type="SMART" id="SM00235">
    <property type="entry name" value="ZnMc"/>
    <property type="match status" value="1"/>
</dbReference>
<evidence type="ECO:0000256" key="5">
    <source>
        <dbReference type="RuleBase" id="RU361183"/>
    </source>
</evidence>
<feature type="chain" id="PRO_5040558176" description="Metalloendopeptidase" evidence="5">
    <location>
        <begin position="23"/>
        <end position="461"/>
    </location>
</feature>
<dbReference type="Pfam" id="PF01400">
    <property type="entry name" value="Astacin"/>
    <property type="match status" value="1"/>
</dbReference>
<feature type="signal peptide" evidence="5">
    <location>
        <begin position="1"/>
        <end position="22"/>
    </location>
</feature>
<dbReference type="InterPro" id="IPR003582">
    <property type="entry name" value="ShKT_dom"/>
</dbReference>
<dbReference type="InterPro" id="IPR006026">
    <property type="entry name" value="Peptidase_Metallo"/>
</dbReference>
<dbReference type="GO" id="GO:0006508">
    <property type="term" value="P:proteolysis"/>
    <property type="evidence" value="ECO:0007669"/>
    <property type="project" value="UniProtKB-KW"/>
</dbReference>
<comment type="caution">
    <text evidence="6">The sequence shown here is derived from an EMBL/GenBank/DDBJ whole genome shotgun (WGS) entry which is preliminary data.</text>
</comment>
<feature type="binding site" evidence="4">
    <location>
        <position position="161"/>
    </location>
    <ligand>
        <name>Zn(2+)</name>
        <dbReference type="ChEBI" id="CHEBI:29105"/>
        <note>catalytic</note>
    </ligand>
</feature>
<organism evidence="6 7">
    <name type="scientific">Paramuricea clavata</name>
    <name type="common">Red gorgonian</name>
    <name type="synonym">Violescent sea-whip</name>
    <dbReference type="NCBI Taxonomy" id="317549"/>
    <lineage>
        <taxon>Eukaryota</taxon>
        <taxon>Metazoa</taxon>
        <taxon>Cnidaria</taxon>
        <taxon>Anthozoa</taxon>
        <taxon>Octocorallia</taxon>
        <taxon>Malacalcyonacea</taxon>
        <taxon>Plexauridae</taxon>
        <taxon>Paramuricea</taxon>
    </lineage>
</organism>
<feature type="non-terminal residue" evidence="6">
    <location>
        <position position="461"/>
    </location>
</feature>
<keyword evidence="4 5" id="KW-0482">Metalloprotease</keyword>
<keyword evidence="3 4" id="KW-0378">Hydrolase</keyword>
<name>A0A6S7JEJ0_PARCT</name>
<keyword evidence="5" id="KW-0732">Signal</keyword>
<evidence type="ECO:0000256" key="4">
    <source>
        <dbReference type="PROSITE-ProRule" id="PRU01211"/>
    </source>
</evidence>
<feature type="binding site" evidence="4">
    <location>
        <position position="157"/>
    </location>
    <ligand>
        <name>Zn(2+)</name>
        <dbReference type="ChEBI" id="CHEBI:29105"/>
        <note>catalytic</note>
    </ligand>
</feature>
<feature type="active site" evidence="4">
    <location>
        <position position="158"/>
    </location>
</feature>
<evidence type="ECO:0000256" key="3">
    <source>
        <dbReference type="ARBA" id="ARBA00022801"/>
    </source>
</evidence>
<dbReference type="EMBL" id="CACRXK020014782">
    <property type="protein sequence ID" value="CAB4027410.1"/>
    <property type="molecule type" value="Genomic_DNA"/>
</dbReference>
<dbReference type="GO" id="GO:0008270">
    <property type="term" value="F:zinc ion binding"/>
    <property type="evidence" value="ECO:0007669"/>
    <property type="project" value="UniProtKB-UniRule"/>
</dbReference>
<feature type="binding site" evidence="4">
    <location>
        <position position="167"/>
    </location>
    <ligand>
        <name>Zn(2+)</name>
        <dbReference type="ChEBI" id="CHEBI:29105"/>
        <note>catalytic</note>
    </ligand>
</feature>
<evidence type="ECO:0000256" key="2">
    <source>
        <dbReference type="ARBA" id="ARBA00022670"/>
    </source>
</evidence>
<keyword evidence="4 5" id="KW-0862">Zinc</keyword>
<dbReference type="EC" id="3.4.24.-" evidence="5"/>
<dbReference type="InterPro" id="IPR024079">
    <property type="entry name" value="MetalloPept_cat_dom_sf"/>
</dbReference>
<sequence>MKAIIVTVGALTAALFISCCVAVGPFELPDDKASPPPTYDFNGFNMTLREGDIVDRGGDRIGEAAAVGVPWKNGRIPYVLDCSIKNLPDAINSLNDAIKAWHDRSPCIRFVPKQPSDEHFVTFFRAAGCWASDVGYRGRNSFVSIGHGCEYKHVMVHELGHVIGFWHEQSRPDRDKHVRVVPANILPSLLYNFDKVTSKTDSHGEDYDYASIMHYPFNAFALDRARQTLIPLQGLNGKIPYVKLSDSDVAQANKMYNCDTPDLAKKKDDRDRDCIDEHPLCSEWANANHCFRNPEPLLLFCKKSCDNCGPCIDESLNCPKRYDYFDCVGNANFALRECKATCRVCKPDPTPRPTKPPTDPPTLQATDPTVIPLTQPSTAAPTTVAPTTVRPEVKNTIITRPDKDYFGVICLDRNELCEAWKNDGRCEADQWVYRNCLVQCNRIDICDIEAFSPTGTCASSY</sequence>
<keyword evidence="7" id="KW-1185">Reference proteome</keyword>
<gene>
    <name evidence="6" type="ORF">PACLA_8A059326</name>
</gene>
<accession>A0A6S7JEJ0</accession>
<dbReference type="InterPro" id="IPR034035">
    <property type="entry name" value="Astacin-like_dom"/>
</dbReference>
<dbReference type="PANTHER" id="PTHR10127:SF893">
    <property type="entry name" value="METALLOENDOPEPTIDASE"/>
    <property type="match status" value="1"/>
</dbReference>
<dbReference type="SUPFAM" id="SSF55486">
    <property type="entry name" value="Metalloproteases ('zincins'), catalytic domain"/>
    <property type="match status" value="1"/>
</dbReference>
<dbReference type="SMART" id="SM00254">
    <property type="entry name" value="ShKT"/>
    <property type="match status" value="3"/>
</dbReference>
<evidence type="ECO:0000313" key="6">
    <source>
        <dbReference type="EMBL" id="CAB4027410.1"/>
    </source>
</evidence>
<reference evidence="6" key="1">
    <citation type="submission" date="2020-04" db="EMBL/GenBank/DDBJ databases">
        <authorList>
            <person name="Alioto T."/>
            <person name="Alioto T."/>
            <person name="Gomez Garrido J."/>
        </authorList>
    </citation>
    <scope>NUCLEOTIDE SEQUENCE</scope>
    <source>
        <strain evidence="6">A484AB</strain>
    </source>
</reference>
<dbReference type="PRINTS" id="PR00480">
    <property type="entry name" value="ASTACIN"/>
</dbReference>
<evidence type="ECO:0000313" key="7">
    <source>
        <dbReference type="Proteomes" id="UP001152795"/>
    </source>
</evidence>